<evidence type="ECO:0000313" key="1">
    <source>
        <dbReference type="EMBL" id="MDF2096597.1"/>
    </source>
</evidence>
<dbReference type="Gene3D" id="3.50.50.60">
    <property type="entry name" value="FAD/NAD(P)-binding domain"/>
    <property type="match status" value="1"/>
</dbReference>
<gene>
    <name evidence="1" type="primary">goxB</name>
    <name evidence="1" type="ORF">P2G67_11470</name>
</gene>
<proteinExistence type="predicted"/>
<dbReference type="Gene3D" id="3.30.9.100">
    <property type="match status" value="1"/>
</dbReference>
<dbReference type="InterPro" id="IPR050816">
    <property type="entry name" value="Flavin-dep_Halogenase_NPB"/>
</dbReference>
<reference evidence="1 2" key="1">
    <citation type="submission" date="2023-03" db="EMBL/GenBank/DDBJ databases">
        <title>Fodinicurvata sp. CAU 1616 isolated from sea sendiment.</title>
        <authorList>
            <person name="Kim W."/>
        </authorList>
    </citation>
    <scope>NUCLEOTIDE SEQUENCE [LARGE SCALE GENOMIC DNA]</scope>
    <source>
        <strain evidence="1 2">CAU 1616</strain>
    </source>
</reference>
<organism evidence="1 2">
    <name type="scientific">Aquibaculum arenosum</name>
    <dbReference type="NCBI Taxonomy" id="3032591"/>
    <lineage>
        <taxon>Bacteria</taxon>
        <taxon>Pseudomonadati</taxon>
        <taxon>Pseudomonadota</taxon>
        <taxon>Alphaproteobacteria</taxon>
        <taxon>Rhodospirillales</taxon>
        <taxon>Rhodovibrionaceae</taxon>
        <taxon>Aquibaculum</taxon>
    </lineage>
</organism>
<dbReference type="RefSeq" id="WP_275823183.1">
    <property type="nucleotide sequence ID" value="NZ_JARHUD010000006.1"/>
</dbReference>
<dbReference type="PANTHER" id="PTHR43747">
    <property type="entry name" value="FAD-BINDING PROTEIN"/>
    <property type="match status" value="1"/>
</dbReference>
<evidence type="ECO:0000313" key="2">
    <source>
        <dbReference type="Proteomes" id="UP001215503"/>
    </source>
</evidence>
<keyword evidence="2" id="KW-1185">Reference proteome</keyword>
<dbReference type="InterPro" id="IPR036188">
    <property type="entry name" value="FAD/NAD-bd_sf"/>
</dbReference>
<dbReference type="Proteomes" id="UP001215503">
    <property type="component" value="Unassembled WGS sequence"/>
</dbReference>
<dbReference type="PANTHER" id="PTHR43747:SF1">
    <property type="entry name" value="SLR1998 PROTEIN"/>
    <property type="match status" value="1"/>
</dbReference>
<sequence length="374" mass="39766">MGRRSEPDVTERPPVAVIGGGIAGAAACISLARAGCPPLWLAPPAEQQAQAFGESLGPGARPILKALGLEDLLTSSAHRPANASFSAWGSDRLTARHAALQAGPPGYVLDRLRFEADLRARAAALAERLPHRLSSAAGEDQVWRLHLSNGENCTASAVVDASGRAAVFARRHSPLIRRDRLIAAATLLRQHDLSVEPTRATLIEALPDGWLYAALLPDEALSLAYFTDPDLMPAGISRDPQVLAAVLKQSRHIARWIAEAGFVPERPPRLYSAGTTRIAAPVGRNGRLPPWMAVGDAAAAFDPLSSHGMTTALWGGWKAGEAMAAALSGDRSGLDAYAAALAEGIADFDRQQARFYAAETRFPNSRFWAARHPN</sequence>
<dbReference type="NCBIfam" id="NF038174">
    <property type="entry name" value="maturase_GoxB"/>
    <property type="match status" value="1"/>
</dbReference>
<name>A0ABT5YP33_9PROT</name>
<accession>A0ABT5YP33</accession>
<dbReference type="SUPFAM" id="SSF51905">
    <property type="entry name" value="FAD/NAD(P)-binding domain"/>
    <property type="match status" value="1"/>
</dbReference>
<protein>
    <submittedName>
        <fullName evidence="1">Glycine oxidase maturase GoxB</fullName>
    </submittedName>
</protein>
<dbReference type="PROSITE" id="PS51257">
    <property type="entry name" value="PROKAR_LIPOPROTEIN"/>
    <property type="match status" value="1"/>
</dbReference>
<comment type="caution">
    <text evidence="1">The sequence shown here is derived from an EMBL/GenBank/DDBJ whole genome shotgun (WGS) entry which is preliminary data.</text>
</comment>
<dbReference type="EMBL" id="JARHUD010000006">
    <property type="protein sequence ID" value="MDF2096597.1"/>
    <property type="molecule type" value="Genomic_DNA"/>
</dbReference>